<evidence type="ECO:0000259" key="5">
    <source>
        <dbReference type="PROSITE" id="PS50893"/>
    </source>
</evidence>
<gene>
    <name evidence="6" type="ORF">EPA93_09755</name>
</gene>
<dbReference type="InterPro" id="IPR003439">
    <property type="entry name" value="ABC_transporter-like_ATP-bd"/>
</dbReference>
<evidence type="ECO:0000256" key="2">
    <source>
        <dbReference type="ARBA" id="ARBA00022448"/>
    </source>
</evidence>
<dbReference type="InterPro" id="IPR017871">
    <property type="entry name" value="ABC_transporter-like_CS"/>
</dbReference>
<evidence type="ECO:0000313" key="6">
    <source>
        <dbReference type="EMBL" id="QBD76278.1"/>
    </source>
</evidence>
<evidence type="ECO:0000313" key="7">
    <source>
        <dbReference type="Proteomes" id="UP000290365"/>
    </source>
</evidence>
<dbReference type="Pfam" id="PF00005">
    <property type="entry name" value="ABC_tran"/>
    <property type="match status" value="1"/>
</dbReference>
<protein>
    <submittedName>
        <fullName evidence="6">ATP-binding cassette domain-containing protein</fullName>
    </submittedName>
</protein>
<proteinExistence type="inferred from homology"/>
<name>A0A4P6JM14_KTERU</name>
<evidence type="ECO:0000256" key="1">
    <source>
        <dbReference type="ARBA" id="ARBA00005417"/>
    </source>
</evidence>
<dbReference type="InterPro" id="IPR003593">
    <property type="entry name" value="AAA+_ATPase"/>
</dbReference>
<dbReference type="PROSITE" id="PS00211">
    <property type="entry name" value="ABC_TRANSPORTER_1"/>
    <property type="match status" value="1"/>
</dbReference>
<feature type="domain" description="ABC transporter" evidence="5">
    <location>
        <begin position="8"/>
        <end position="235"/>
    </location>
</feature>
<dbReference type="Gene3D" id="3.40.50.300">
    <property type="entry name" value="P-loop containing nucleotide triphosphate hydrolases"/>
    <property type="match status" value="1"/>
</dbReference>
<dbReference type="GO" id="GO:0016887">
    <property type="term" value="F:ATP hydrolysis activity"/>
    <property type="evidence" value="ECO:0007669"/>
    <property type="project" value="InterPro"/>
</dbReference>
<dbReference type="GO" id="GO:0005524">
    <property type="term" value="F:ATP binding"/>
    <property type="evidence" value="ECO:0007669"/>
    <property type="project" value="UniProtKB-KW"/>
</dbReference>
<dbReference type="PANTHER" id="PTHR43335">
    <property type="entry name" value="ABC TRANSPORTER, ATP-BINDING PROTEIN"/>
    <property type="match status" value="1"/>
</dbReference>
<dbReference type="OrthoDB" id="9804819at2"/>
<keyword evidence="2" id="KW-0813">Transport</keyword>
<keyword evidence="7" id="KW-1185">Reference proteome</keyword>
<dbReference type="RefSeq" id="WP_129886911.1">
    <property type="nucleotide sequence ID" value="NZ_CP035758.1"/>
</dbReference>
<dbReference type="InterPro" id="IPR027417">
    <property type="entry name" value="P-loop_NTPase"/>
</dbReference>
<dbReference type="KEGG" id="kbs:EPA93_09755"/>
<dbReference type="PANTHER" id="PTHR43335:SF4">
    <property type="entry name" value="ABC TRANSPORTER, ATP-BINDING PROTEIN"/>
    <property type="match status" value="1"/>
</dbReference>
<keyword evidence="4 6" id="KW-0067">ATP-binding</keyword>
<dbReference type="SUPFAM" id="SSF52540">
    <property type="entry name" value="P-loop containing nucleoside triphosphate hydrolases"/>
    <property type="match status" value="1"/>
</dbReference>
<sequence>MQSTIPIIQTYGLTKQYAEKIALNNVSLQVQQGQIFGLLGENGAGKTTLMRLLLGLQKPSAGEARLFGQPLAANRSAILAKIGALIENPSFYGHLTGAENLEVIRQMRNIPKKRIGEMLELVGLSDVARRRAATYSLGMKQRLAMAGVLLGQPELLILDEPTNGLDPSGIREMREFIKRLPSLYGATVVISSHLLSEVEMMVTHTAILSKGNLLFQGSMEQLRHMVHARIVLKTTKAEAARTALQLTSFQITPRGQESFIVHAPHEAIPFIAQCLVSAGIDILHLAPKKAPSKTCTLP</sequence>
<keyword evidence="3" id="KW-0547">Nucleotide-binding</keyword>
<reference evidence="6 7" key="1">
    <citation type="submission" date="2019-01" db="EMBL/GenBank/DDBJ databases">
        <title>Ktedonosporobacter rubrisoli SCAWS-G2.</title>
        <authorList>
            <person name="Huang Y."/>
            <person name="Yan B."/>
        </authorList>
    </citation>
    <scope>NUCLEOTIDE SEQUENCE [LARGE SCALE GENOMIC DNA]</scope>
    <source>
        <strain evidence="6 7">SCAWS-G2</strain>
    </source>
</reference>
<accession>A0A4P6JM14</accession>
<dbReference type="Proteomes" id="UP000290365">
    <property type="component" value="Chromosome"/>
</dbReference>
<organism evidence="6 7">
    <name type="scientific">Ktedonosporobacter rubrisoli</name>
    <dbReference type="NCBI Taxonomy" id="2509675"/>
    <lineage>
        <taxon>Bacteria</taxon>
        <taxon>Bacillati</taxon>
        <taxon>Chloroflexota</taxon>
        <taxon>Ktedonobacteria</taxon>
        <taxon>Ktedonobacterales</taxon>
        <taxon>Ktedonosporobacteraceae</taxon>
        <taxon>Ktedonosporobacter</taxon>
    </lineage>
</organism>
<evidence type="ECO:0000256" key="3">
    <source>
        <dbReference type="ARBA" id="ARBA00022741"/>
    </source>
</evidence>
<comment type="similarity">
    <text evidence="1">Belongs to the ABC transporter superfamily.</text>
</comment>
<dbReference type="AlphaFoldDB" id="A0A4P6JM14"/>
<dbReference type="EMBL" id="CP035758">
    <property type="protein sequence ID" value="QBD76278.1"/>
    <property type="molecule type" value="Genomic_DNA"/>
</dbReference>
<dbReference type="PROSITE" id="PS50893">
    <property type="entry name" value="ABC_TRANSPORTER_2"/>
    <property type="match status" value="1"/>
</dbReference>
<evidence type="ECO:0000256" key="4">
    <source>
        <dbReference type="ARBA" id="ARBA00022840"/>
    </source>
</evidence>
<dbReference type="SMART" id="SM00382">
    <property type="entry name" value="AAA"/>
    <property type="match status" value="1"/>
</dbReference>